<dbReference type="Proteomes" id="UP000008021">
    <property type="component" value="Chromosome 4"/>
</dbReference>
<proteinExistence type="predicted"/>
<keyword evidence="2" id="KW-1185">Reference proteome</keyword>
<dbReference type="EnsemblPlants" id="OMERI04G23590.1">
    <property type="protein sequence ID" value="OMERI04G23590.1"/>
    <property type="gene ID" value="OMERI04G23590"/>
</dbReference>
<organism evidence="1">
    <name type="scientific">Oryza meridionalis</name>
    <dbReference type="NCBI Taxonomy" id="40149"/>
    <lineage>
        <taxon>Eukaryota</taxon>
        <taxon>Viridiplantae</taxon>
        <taxon>Streptophyta</taxon>
        <taxon>Embryophyta</taxon>
        <taxon>Tracheophyta</taxon>
        <taxon>Spermatophyta</taxon>
        <taxon>Magnoliopsida</taxon>
        <taxon>Liliopsida</taxon>
        <taxon>Poales</taxon>
        <taxon>Poaceae</taxon>
        <taxon>BOP clade</taxon>
        <taxon>Oryzoideae</taxon>
        <taxon>Oryzeae</taxon>
        <taxon>Oryzinae</taxon>
        <taxon>Oryza</taxon>
    </lineage>
</organism>
<protein>
    <submittedName>
        <fullName evidence="1">Uncharacterized protein</fullName>
    </submittedName>
</protein>
<dbReference type="Gramene" id="OMERI04G23590.1">
    <property type="protein sequence ID" value="OMERI04G23590.1"/>
    <property type="gene ID" value="OMERI04G23590"/>
</dbReference>
<evidence type="ECO:0000313" key="1">
    <source>
        <dbReference type="EnsemblPlants" id="OMERI04G23590.1"/>
    </source>
</evidence>
<evidence type="ECO:0000313" key="2">
    <source>
        <dbReference type="Proteomes" id="UP000008021"/>
    </source>
</evidence>
<dbReference type="AlphaFoldDB" id="A0A0E0DJF9"/>
<sequence>MDYMSQGPAPRAEENDVRALKSTILKFSNATGLKNNFDHEKEAALSDLLQCKLENLPMSYLGLPLSIHKLSAGDLQPLVGKLSNCLLRQYKTSINVVGLSSGQGKMFALELNAWPHGMWSAPQKTKLITKIQIGNGACASFWFDRWMGDFSIANRFEALFSHTSDKNVSIKQATKTKQHKIKSMEDSEHSTIVIIKGMHMSKCHVRFGERAFVVSITVLHGHAHNNANLNQQINEPLKLCKQTKKRTKSYLEARN</sequence>
<reference evidence="1" key="1">
    <citation type="submission" date="2015-04" db="UniProtKB">
        <authorList>
            <consortium name="EnsemblPlants"/>
        </authorList>
    </citation>
    <scope>IDENTIFICATION</scope>
</reference>
<name>A0A0E0DJF9_9ORYZ</name>
<dbReference type="HOGENOM" id="CLU_1091452_0_0_1"/>
<accession>A0A0E0DJF9</accession>
<reference evidence="1" key="2">
    <citation type="submission" date="2018-05" db="EMBL/GenBank/DDBJ databases">
        <title>OmerRS3 (Oryza meridionalis Reference Sequence Version 3).</title>
        <authorList>
            <person name="Zhang J."/>
            <person name="Kudrna D."/>
            <person name="Lee S."/>
            <person name="Talag J."/>
            <person name="Welchert J."/>
            <person name="Wing R.A."/>
        </authorList>
    </citation>
    <scope>NUCLEOTIDE SEQUENCE [LARGE SCALE GENOMIC DNA]</scope>
    <source>
        <strain evidence="1">cv. OR44</strain>
    </source>
</reference>